<dbReference type="FunFam" id="3.10.450.10:FF:000003">
    <property type="entry name" value="Cathelicidin antimicrobial peptide"/>
    <property type="match status" value="2"/>
</dbReference>
<dbReference type="PANTHER" id="PTHR10206">
    <property type="entry name" value="CATHELICIDIN"/>
    <property type="match status" value="1"/>
</dbReference>
<dbReference type="InterPro" id="IPR001894">
    <property type="entry name" value="Cathelicidin-like"/>
</dbReference>
<evidence type="ECO:0000256" key="3">
    <source>
        <dbReference type="ARBA" id="ARBA00005320"/>
    </source>
</evidence>
<comment type="similarity">
    <text evidence="3">Belongs to the cathelicidin family.</text>
</comment>
<keyword evidence="8" id="KW-1053">Target membrane</keyword>
<evidence type="ECO:0000256" key="1">
    <source>
        <dbReference type="ARBA" id="ARBA00004175"/>
    </source>
</evidence>
<protein>
    <recommendedName>
        <fullName evidence="9">Vipericidin</fullName>
    </recommendedName>
</protein>
<keyword evidence="11" id="KW-1185">Reference proteome</keyword>
<evidence type="ECO:0000256" key="2">
    <source>
        <dbReference type="ARBA" id="ARBA00004613"/>
    </source>
</evidence>
<dbReference type="AlphaFoldDB" id="A0AA97L9A6"/>
<dbReference type="PANTHER" id="PTHR10206:SF0">
    <property type="entry name" value="CATHELICIDIN B1-RELATED"/>
    <property type="match status" value="1"/>
</dbReference>
<dbReference type="GeneID" id="129337373"/>
<comment type="subcellular location">
    <subcellularLocation>
        <location evidence="2">Secreted</location>
    </subcellularLocation>
    <subcellularLocation>
        <location evidence="1">Target cell membrane</location>
    </subcellularLocation>
</comment>
<evidence type="ECO:0000256" key="6">
    <source>
        <dbReference type="ARBA" id="ARBA00023136"/>
    </source>
</evidence>
<keyword evidence="4" id="KW-0964">Secreted</keyword>
<dbReference type="KEGG" id="emc:129337373"/>
<evidence type="ECO:0000256" key="10">
    <source>
        <dbReference type="SAM" id="SignalP"/>
    </source>
</evidence>
<dbReference type="GO" id="GO:0005615">
    <property type="term" value="C:extracellular space"/>
    <property type="evidence" value="ECO:0007669"/>
    <property type="project" value="TreeGrafter"/>
</dbReference>
<evidence type="ECO:0000256" key="9">
    <source>
        <dbReference type="ARBA" id="ARBA00030320"/>
    </source>
</evidence>
<accession>A0AA97L9A6</accession>
<dbReference type="Proteomes" id="UP001190640">
    <property type="component" value="Chromosome 11"/>
</dbReference>
<name>A0AA97L9A6_EUBMA</name>
<organism evidence="11 12">
    <name type="scientific">Eublepharis macularius</name>
    <name type="common">Leopard gecko</name>
    <name type="synonym">Cyrtodactylus macularius</name>
    <dbReference type="NCBI Taxonomy" id="481883"/>
    <lineage>
        <taxon>Eukaryota</taxon>
        <taxon>Metazoa</taxon>
        <taxon>Chordata</taxon>
        <taxon>Craniata</taxon>
        <taxon>Vertebrata</taxon>
        <taxon>Euteleostomi</taxon>
        <taxon>Lepidosauria</taxon>
        <taxon>Squamata</taxon>
        <taxon>Bifurcata</taxon>
        <taxon>Gekkota</taxon>
        <taxon>Eublepharidae</taxon>
        <taxon>Eublepharinae</taxon>
        <taxon>Eublepharis</taxon>
    </lineage>
</organism>
<dbReference type="RefSeq" id="XP_054846949.1">
    <property type="nucleotide sequence ID" value="XM_054990974.1"/>
</dbReference>
<feature type="chain" id="PRO_5041663724" description="Vipericidin" evidence="10">
    <location>
        <begin position="18"/>
        <end position="307"/>
    </location>
</feature>
<reference evidence="12" key="1">
    <citation type="submission" date="2025-08" db="UniProtKB">
        <authorList>
            <consortium name="RefSeq"/>
        </authorList>
    </citation>
    <scope>IDENTIFICATION</scope>
    <source>
        <tissue evidence="12">Blood</tissue>
    </source>
</reference>
<keyword evidence="5" id="KW-1052">Target cell membrane</keyword>
<keyword evidence="6" id="KW-0472">Membrane</keyword>
<evidence type="ECO:0000256" key="7">
    <source>
        <dbReference type="ARBA" id="ARBA00023157"/>
    </source>
</evidence>
<keyword evidence="10" id="KW-0732">Signal</keyword>
<dbReference type="Gene3D" id="3.10.450.10">
    <property type="match status" value="2"/>
</dbReference>
<dbReference type="Pfam" id="PF00666">
    <property type="entry name" value="Cathelicidins"/>
    <property type="match status" value="2"/>
</dbReference>
<gene>
    <name evidence="12" type="primary">LOC129337373</name>
</gene>
<dbReference type="GO" id="GO:0044218">
    <property type="term" value="C:other organism cell membrane"/>
    <property type="evidence" value="ECO:0007669"/>
    <property type="project" value="UniProtKB-KW"/>
</dbReference>
<evidence type="ECO:0000256" key="5">
    <source>
        <dbReference type="ARBA" id="ARBA00022537"/>
    </source>
</evidence>
<evidence type="ECO:0000313" key="11">
    <source>
        <dbReference type="Proteomes" id="UP001190640"/>
    </source>
</evidence>
<dbReference type="SUPFAM" id="SSF54403">
    <property type="entry name" value="Cystatin/monellin"/>
    <property type="match status" value="2"/>
</dbReference>
<feature type="signal peptide" evidence="10">
    <location>
        <begin position="1"/>
        <end position="17"/>
    </location>
</feature>
<dbReference type="InterPro" id="IPR046350">
    <property type="entry name" value="Cystatin_sf"/>
</dbReference>
<proteinExistence type="inferred from homology"/>
<evidence type="ECO:0000313" key="12">
    <source>
        <dbReference type="RefSeq" id="XP_054846949.1"/>
    </source>
</evidence>
<sequence>MQTSWAMLLLFAGAAVAHPAPPPPLSYEQVLASAIETYNKESGLENAFRLLEPEPQPDWDPSALTIQPLKFSVRETVCKAAESSNIDQCDYKDDGLDRDCSGFYSAAQSPPLMVVQCEGVAQELERIKRGRFKKWVKKIGAFIKKYGPRIASLVPRATMRSAWGVLFLLGFGTAVPLEAPKTFEEFLPQVVKIYNQGPGVQNAFRLLEATPPLGMDSTSGTLQQLNFTMQETTCPASEDVVAEQCEFKPDGLMKDCIGYFSTKPENPMILINCDTAIQEPVHVTRFRGLGGFLKGFSRGVQLWDAHH</sequence>
<evidence type="ECO:0000256" key="8">
    <source>
        <dbReference type="ARBA" id="ARBA00023298"/>
    </source>
</evidence>
<evidence type="ECO:0000256" key="4">
    <source>
        <dbReference type="ARBA" id="ARBA00022525"/>
    </source>
</evidence>
<dbReference type="GO" id="GO:0006952">
    <property type="term" value="P:defense response"/>
    <property type="evidence" value="ECO:0007669"/>
    <property type="project" value="InterPro"/>
</dbReference>
<keyword evidence="7" id="KW-1015">Disulfide bond</keyword>